<name>A0AA89AEK5_9ASTE</name>
<proteinExistence type="predicted"/>
<dbReference type="EMBL" id="JAVXUP010003281">
    <property type="protein sequence ID" value="KAK2999447.1"/>
    <property type="molecule type" value="Genomic_DNA"/>
</dbReference>
<dbReference type="PANTHER" id="PTHR31490:SF3">
    <property type="entry name" value="GLYCOSYL HYDROLASE FAMILY 10 PROTEIN"/>
    <property type="match status" value="1"/>
</dbReference>
<gene>
    <name evidence="1" type="ORF">RJ639_023644</name>
</gene>
<dbReference type="Gene3D" id="2.60.120.260">
    <property type="entry name" value="Galactose-binding domain-like"/>
    <property type="match status" value="2"/>
</dbReference>
<protein>
    <submittedName>
        <fullName evidence="1">Uncharacterized protein</fullName>
    </submittedName>
</protein>
<dbReference type="AlphaFoldDB" id="A0AA89AEK5"/>
<evidence type="ECO:0000313" key="2">
    <source>
        <dbReference type="Proteomes" id="UP001188597"/>
    </source>
</evidence>
<sequence>MLGRESKCIEILVDKIVRKKSHMVSSVVEQFAGVDSLVENMQPFSLHEIQEDPGNIIQNHDFSRGVDEPWELMHGKYTFIHPYGYKGIPAAKEGSTHFAWVKHRTEKWQGLEQEITSKVAPDTIYMLSACIRLRNVEAITKVQATLRLEPREKKETYLNIGRDTTMAEYCNRDSEKQHDNMNHVKQFTSNIKDINIIQNPEFLEDGKQWARNLCRAEFSKSLGCARTTNRVKYYSGIEQDISARVQKGLVYELNVEVRVSGDDEEDVDATIQIRRRDLSTSNGLVARLVSSETNRTGNQNAPQKVVDWSPLGLFDHGTGNKEELGEVGGEVPSTLCPINSSHMPKRFSTRH</sequence>
<dbReference type="Proteomes" id="UP001188597">
    <property type="component" value="Unassembled WGS sequence"/>
</dbReference>
<comment type="caution">
    <text evidence="1">The sequence shown here is derived from an EMBL/GenBank/DDBJ whole genome shotgun (WGS) entry which is preliminary data.</text>
</comment>
<accession>A0AA89AEK5</accession>
<dbReference type="GO" id="GO:0004553">
    <property type="term" value="F:hydrolase activity, hydrolyzing O-glycosyl compounds"/>
    <property type="evidence" value="ECO:0007669"/>
    <property type="project" value="InterPro"/>
</dbReference>
<keyword evidence="2" id="KW-1185">Reference proteome</keyword>
<dbReference type="PANTHER" id="PTHR31490">
    <property type="entry name" value="GLYCOSYL HYDROLASE"/>
    <property type="match status" value="1"/>
</dbReference>
<dbReference type="InterPro" id="IPR008979">
    <property type="entry name" value="Galactose-bd-like_sf"/>
</dbReference>
<dbReference type="InterPro" id="IPR044846">
    <property type="entry name" value="GH10"/>
</dbReference>
<dbReference type="SUPFAM" id="SSF49785">
    <property type="entry name" value="Galactose-binding domain-like"/>
    <property type="match status" value="2"/>
</dbReference>
<reference evidence="1" key="1">
    <citation type="submission" date="2022-12" db="EMBL/GenBank/DDBJ databases">
        <title>Draft genome assemblies for two species of Escallonia (Escalloniales).</title>
        <authorList>
            <person name="Chanderbali A."/>
            <person name="Dervinis C."/>
            <person name="Anghel I."/>
            <person name="Soltis D."/>
            <person name="Soltis P."/>
            <person name="Zapata F."/>
        </authorList>
    </citation>
    <scope>NUCLEOTIDE SEQUENCE</scope>
    <source>
        <strain evidence="1">UCBG64.0493</strain>
        <tissue evidence="1">Leaf</tissue>
    </source>
</reference>
<dbReference type="GO" id="GO:0005975">
    <property type="term" value="P:carbohydrate metabolic process"/>
    <property type="evidence" value="ECO:0007669"/>
    <property type="project" value="InterPro"/>
</dbReference>
<evidence type="ECO:0000313" key="1">
    <source>
        <dbReference type="EMBL" id="KAK2999447.1"/>
    </source>
</evidence>
<organism evidence="1 2">
    <name type="scientific">Escallonia herrerae</name>
    <dbReference type="NCBI Taxonomy" id="1293975"/>
    <lineage>
        <taxon>Eukaryota</taxon>
        <taxon>Viridiplantae</taxon>
        <taxon>Streptophyta</taxon>
        <taxon>Embryophyta</taxon>
        <taxon>Tracheophyta</taxon>
        <taxon>Spermatophyta</taxon>
        <taxon>Magnoliopsida</taxon>
        <taxon>eudicotyledons</taxon>
        <taxon>Gunneridae</taxon>
        <taxon>Pentapetalae</taxon>
        <taxon>asterids</taxon>
        <taxon>campanulids</taxon>
        <taxon>Escalloniales</taxon>
        <taxon>Escalloniaceae</taxon>
        <taxon>Escallonia</taxon>
    </lineage>
</organism>